<evidence type="ECO:0000313" key="1">
    <source>
        <dbReference type="EMBL" id="TCL02084.1"/>
    </source>
</evidence>
<dbReference type="Gene3D" id="3.30.460.90">
    <property type="match status" value="1"/>
</dbReference>
<name>A0A4R1N4I6_9GAMM</name>
<proteinExistence type="predicted"/>
<sequence length="334" mass="38510">MATTVIGAFDTFMKDTVNLAKDRTDKARDSRNWLLEQIASMADKDDEFPQLYPEININFGSFSRRTKIRPLDDIDLMVGIDGDYCTYLTEKTKIVIQTHEATKRLSNYTHGYPDSNLLNSRKIVEAFKAGLKKVSQYEEAKIKRNHEAATLKLKSYEWNFDIVPCFITREDQFGNSFYLIPDGNGHWKKTDPRIDKKRTTDINVRLEGNMLNVIRIIKYWQKNSTMPTISSYLLETILLNYFSTKPSCLSYVDLELEDIFEHISHVVFDVVNDTKGFTDNLNELTEEEREKISTRALADQTKAMEARLIEYSDPAEAIKLWGEIFGNAFPAYGG</sequence>
<dbReference type="Proteomes" id="UP000294555">
    <property type="component" value="Unassembled WGS sequence"/>
</dbReference>
<comment type="caution">
    <text evidence="1">The sequence shown here is derived from an EMBL/GenBank/DDBJ whole genome shotgun (WGS) entry which is preliminary data.</text>
</comment>
<dbReference type="RefSeq" id="WP_132921059.1">
    <property type="nucleotide sequence ID" value="NZ_SJOI01000001.1"/>
</dbReference>
<dbReference type="EMBL" id="SJOI01000001">
    <property type="protein sequence ID" value="TCL02084.1"/>
    <property type="molecule type" value="Genomic_DNA"/>
</dbReference>
<gene>
    <name evidence="1" type="ORF">EZJ58_0076</name>
</gene>
<evidence type="ECO:0000313" key="2">
    <source>
        <dbReference type="Proteomes" id="UP000294555"/>
    </source>
</evidence>
<organism evidence="1 2">
    <name type="scientific">Sodalis ligni</name>
    <dbReference type="NCBI Taxonomy" id="2697027"/>
    <lineage>
        <taxon>Bacteria</taxon>
        <taxon>Pseudomonadati</taxon>
        <taxon>Pseudomonadota</taxon>
        <taxon>Gammaproteobacteria</taxon>
        <taxon>Enterobacterales</taxon>
        <taxon>Bruguierivoracaceae</taxon>
        <taxon>Sodalis</taxon>
    </lineage>
</organism>
<evidence type="ECO:0008006" key="3">
    <source>
        <dbReference type="Google" id="ProtNLM"/>
    </source>
</evidence>
<accession>A0A4R1N4I6</accession>
<dbReference type="OrthoDB" id="2082416at2"/>
<protein>
    <recommendedName>
        <fullName evidence="3">Nucleotidyltransferase</fullName>
    </recommendedName>
</protein>
<reference evidence="1 2" key="1">
    <citation type="submission" date="2019-02" db="EMBL/GenBank/DDBJ databases">
        <title>Investigation of anaerobic lignin degradation for improved lignocellulosic biofuels.</title>
        <authorList>
            <person name="Deangelis K."/>
        </authorList>
    </citation>
    <scope>NUCLEOTIDE SEQUENCE [LARGE SCALE GENOMIC DNA]</scope>
    <source>
        <strain evidence="1 2">159R</strain>
    </source>
</reference>
<dbReference type="AlphaFoldDB" id="A0A4R1N4I6"/>
<keyword evidence="2" id="KW-1185">Reference proteome</keyword>